<keyword evidence="2" id="KW-1185">Reference proteome</keyword>
<protein>
    <recommendedName>
        <fullName evidence="3">Ferredoxin</fullName>
    </recommendedName>
</protein>
<comment type="caution">
    <text evidence="1">The sequence shown here is derived from an EMBL/GenBank/DDBJ whole genome shotgun (WGS) entry which is preliminary data.</text>
</comment>
<evidence type="ECO:0008006" key="3">
    <source>
        <dbReference type="Google" id="ProtNLM"/>
    </source>
</evidence>
<accession>A0A919H6Y4</accession>
<sequence>MGWDPVGELTDGDRELFGGRWEERLWLNVPGPFYTAVTDTCWTGRLHAPDNVLYAAACESVEYVFRQPRDPREVRNVVAAADAESFWEYACDGDLRWTPSAVRQWWAERARVAGHLVGALEEFGRGRDRCEDDAVAGVLDFRAYLAGGLAADLRAYLFRLEEGRYPEAGERLPELG</sequence>
<reference evidence="1" key="1">
    <citation type="submission" date="2020-09" db="EMBL/GenBank/DDBJ databases">
        <title>Whole genome shotgun sequence of Streptomyces xanthophaeus NBRC 12829.</title>
        <authorList>
            <person name="Komaki H."/>
            <person name="Tamura T."/>
        </authorList>
    </citation>
    <scope>NUCLEOTIDE SEQUENCE</scope>
    <source>
        <strain evidence="1">NBRC 12829</strain>
    </source>
</reference>
<organism evidence="1 2">
    <name type="scientific">Streptomyces xanthophaeus</name>
    <dbReference type="NCBI Taxonomy" id="67385"/>
    <lineage>
        <taxon>Bacteria</taxon>
        <taxon>Bacillati</taxon>
        <taxon>Actinomycetota</taxon>
        <taxon>Actinomycetes</taxon>
        <taxon>Kitasatosporales</taxon>
        <taxon>Streptomycetaceae</taxon>
        <taxon>Streptomyces</taxon>
    </lineage>
</organism>
<dbReference type="AlphaFoldDB" id="A0A919H6Y4"/>
<dbReference type="Proteomes" id="UP000600026">
    <property type="component" value="Unassembled WGS sequence"/>
</dbReference>
<gene>
    <name evidence="1" type="ORF">Sxan_66250</name>
</gene>
<dbReference type="OrthoDB" id="4537544at2"/>
<dbReference type="EMBL" id="BNEE01000006">
    <property type="protein sequence ID" value="GHI89261.1"/>
    <property type="molecule type" value="Genomic_DNA"/>
</dbReference>
<dbReference type="RefSeq" id="WP_031138982.1">
    <property type="nucleotide sequence ID" value="NZ_BNEE01000006.1"/>
</dbReference>
<proteinExistence type="predicted"/>
<name>A0A919H6Y4_9ACTN</name>
<evidence type="ECO:0000313" key="1">
    <source>
        <dbReference type="EMBL" id="GHI89261.1"/>
    </source>
</evidence>
<evidence type="ECO:0000313" key="2">
    <source>
        <dbReference type="Proteomes" id="UP000600026"/>
    </source>
</evidence>